<sequence length="200" mass="20767">MTRHEPALPSPPAAPVLDIEAGVDRLMGNRALYLRALVRFRTDYRDAASALRGALEAGNPLLAQRLAHTLKGAAGMIEAPALTAAALALEDALRGRGRHAVALLARLDAALADVLGALDAIDLQAQATPPARAPAAGDALADLRAMLDIGDGAAVELVAEARDALRAQLGEQEYEALSASVAKFDYERALALLDRPGQAG</sequence>
<feature type="domain" description="HPt" evidence="3">
    <location>
        <begin position="29"/>
        <end position="121"/>
    </location>
</feature>
<accession>A0ABW0PII6</accession>
<gene>
    <name evidence="4" type="ORF">ACFPOU_15220</name>
</gene>
<dbReference type="InterPro" id="IPR036641">
    <property type="entry name" value="HPT_dom_sf"/>
</dbReference>
<keyword evidence="1" id="KW-0902">Two-component regulatory system</keyword>
<dbReference type="Pfam" id="PF01627">
    <property type="entry name" value="Hpt"/>
    <property type="match status" value="1"/>
</dbReference>
<organism evidence="4 5">
    <name type="scientific">Massilia jejuensis</name>
    <dbReference type="NCBI Taxonomy" id="648894"/>
    <lineage>
        <taxon>Bacteria</taxon>
        <taxon>Pseudomonadati</taxon>
        <taxon>Pseudomonadota</taxon>
        <taxon>Betaproteobacteria</taxon>
        <taxon>Burkholderiales</taxon>
        <taxon>Oxalobacteraceae</taxon>
        <taxon>Telluria group</taxon>
        <taxon>Massilia</taxon>
    </lineage>
</organism>
<evidence type="ECO:0000259" key="3">
    <source>
        <dbReference type="PROSITE" id="PS50894"/>
    </source>
</evidence>
<protein>
    <submittedName>
        <fullName evidence="4">Hpt domain-containing protein</fullName>
    </submittedName>
</protein>
<proteinExistence type="predicted"/>
<dbReference type="RefSeq" id="WP_379722846.1">
    <property type="nucleotide sequence ID" value="NZ_JBHSMS010000045.1"/>
</dbReference>
<comment type="caution">
    <text evidence="4">The sequence shown here is derived from an EMBL/GenBank/DDBJ whole genome shotgun (WGS) entry which is preliminary data.</text>
</comment>
<evidence type="ECO:0000313" key="4">
    <source>
        <dbReference type="EMBL" id="MFC5512474.1"/>
    </source>
</evidence>
<feature type="modified residue" description="Phosphohistidine" evidence="2">
    <location>
        <position position="68"/>
    </location>
</feature>
<dbReference type="EMBL" id="JBHSMS010000045">
    <property type="protein sequence ID" value="MFC5512474.1"/>
    <property type="molecule type" value="Genomic_DNA"/>
</dbReference>
<dbReference type="Proteomes" id="UP001596031">
    <property type="component" value="Unassembled WGS sequence"/>
</dbReference>
<evidence type="ECO:0000256" key="1">
    <source>
        <dbReference type="ARBA" id="ARBA00023012"/>
    </source>
</evidence>
<evidence type="ECO:0000256" key="2">
    <source>
        <dbReference type="PROSITE-ProRule" id="PRU00110"/>
    </source>
</evidence>
<dbReference type="Gene3D" id="1.20.120.160">
    <property type="entry name" value="HPT domain"/>
    <property type="match status" value="1"/>
</dbReference>
<dbReference type="SUPFAM" id="SSF47226">
    <property type="entry name" value="Histidine-containing phosphotransfer domain, HPT domain"/>
    <property type="match status" value="1"/>
</dbReference>
<name>A0ABW0PII6_9BURK</name>
<dbReference type="PROSITE" id="PS50894">
    <property type="entry name" value="HPT"/>
    <property type="match status" value="1"/>
</dbReference>
<dbReference type="InterPro" id="IPR008207">
    <property type="entry name" value="Sig_transdc_His_kin_Hpt_dom"/>
</dbReference>
<reference evidence="5" key="1">
    <citation type="journal article" date="2019" name="Int. J. Syst. Evol. Microbiol.">
        <title>The Global Catalogue of Microorganisms (GCM) 10K type strain sequencing project: providing services to taxonomists for standard genome sequencing and annotation.</title>
        <authorList>
            <consortium name="The Broad Institute Genomics Platform"/>
            <consortium name="The Broad Institute Genome Sequencing Center for Infectious Disease"/>
            <person name="Wu L."/>
            <person name="Ma J."/>
        </authorList>
    </citation>
    <scope>NUCLEOTIDE SEQUENCE [LARGE SCALE GENOMIC DNA]</scope>
    <source>
        <strain evidence="5">CCUG 38813</strain>
    </source>
</reference>
<evidence type="ECO:0000313" key="5">
    <source>
        <dbReference type="Proteomes" id="UP001596031"/>
    </source>
</evidence>
<keyword evidence="5" id="KW-1185">Reference proteome</keyword>
<keyword evidence="2" id="KW-0597">Phosphoprotein</keyword>